<dbReference type="Gene3D" id="1.20.5.170">
    <property type="match status" value="1"/>
</dbReference>
<keyword evidence="2 3" id="KW-0175">Coiled coil</keyword>
<gene>
    <name evidence="4" type="ORF">PSYICH_LOCUS7944</name>
</gene>
<keyword evidence="5" id="KW-1185">Reference proteome</keyword>
<sequence>MDVNGDVSNKLEKQDKDLINTVTSQLNETCALAVDADTKLPEGFGKIDLSQSIDETFKVADESLKELNETTVLKVEEFKNRLSDMTEKLKKAEELNSESEEASNKMTSIEEELKIAEDRYKIRQEKLKQLEENLKNVYSSMKSLEVSEEKARERAKQLRIQLDGFNEILKEAESQASFTETFVNNLEKTASKAIPNKKP</sequence>
<evidence type="ECO:0000256" key="1">
    <source>
        <dbReference type="ARBA" id="ARBA00009036"/>
    </source>
</evidence>
<protein>
    <submittedName>
        <fullName evidence="4">Uncharacterized protein</fullName>
    </submittedName>
</protein>
<comment type="similarity">
    <text evidence="1">Belongs to the tropomyosin family.</text>
</comment>
<dbReference type="PRINTS" id="PR00194">
    <property type="entry name" value="TROPOMYOSIN"/>
</dbReference>
<dbReference type="AlphaFoldDB" id="A0A9P0G9K3"/>
<proteinExistence type="inferred from homology"/>
<dbReference type="InterPro" id="IPR000533">
    <property type="entry name" value="Tropomyosin"/>
</dbReference>
<evidence type="ECO:0000313" key="4">
    <source>
        <dbReference type="EMBL" id="CAH1107314.1"/>
    </source>
</evidence>
<reference evidence="4" key="1">
    <citation type="submission" date="2022-01" db="EMBL/GenBank/DDBJ databases">
        <authorList>
            <person name="King R."/>
        </authorList>
    </citation>
    <scope>NUCLEOTIDE SEQUENCE</scope>
</reference>
<dbReference type="OrthoDB" id="10607850at2759"/>
<evidence type="ECO:0000256" key="2">
    <source>
        <dbReference type="ARBA" id="ARBA00023054"/>
    </source>
</evidence>
<evidence type="ECO:0000313" key="5">
    <source>
        <dbReference type="Proteomes" id="UP001153636"/>
    </source>
</evidence>
<organism evidence="4 5">
    <name type="scientific">Psylliodes chrysocephalus</name>
    <dbReference type="NCBI Taxonomy" id="3402493"/>
    <lineage>
        <taxon>Eukaryota</taxon>
        <taxon>Metazoa</taxon>
        <taxon>Ecdysozoa</taxon>
        <taxon>Arthropoda</taxon>
        <taxon>Hexapoda</taxon>
        <taxon>Insecta</taxon>
        <taxon>Pterygota</taxon>
        <taxon>Neoptera</taxon>
        <taxon>Endopterygota</taxon>
        <taxon>Coleoptera</taxon>
        <taxon>Polyphaga</taxon>
        <taxon>Cucujiformia</taxon>
        <taxon>Chrysomeloidea</taxon>
        <taxon>Chrysomelidae</taxon>
        <taxon>Galerucinae</taxon>
        <taxon>Alticini</taxon>
        <taxon>Psylliodes</taxon>
    </lineage>
</organism>
<dbReference type="Pfam" id="PF00261">
    <property type="entry name" value="Tropomyosin"/>
    <property type="match status" value="1"/>
</dbReference>
<dbReference type="PANTHER" id="PTHR19269">
    <property type="entry name" value="TROPOMYOSIN"/>
    <property type="match status" value="1"/>
</dbReference>
<dbReference type="SUPFAM" id="SSF57997">
    <property type="entry name" value="Tropomyosin"/>
    <property type="match status" value="1"/>
</dbReference>
<accession>A0A9P0G9K3</accession>
<name>A0A9P0G9K3_9CUCU</name>
<dbReference type="EMBL" id="OV651832">
    <property type="protein sequence ID" value="CAH1107314.1"/>
    <property type="molecule type" value="Genomic_DNA"/>
</dbReference>
<evidence type="ECO:0000256" key="3">
    <source>
        <dbReference type="SAM" id="Coils"/>
    </source>
</evidence>
<feature type="coiled-coil region" evidence="3">
    <location>
        <begin position="75"/>
        <end position="175"/>
    </location>
</feature>
<dbReference type="Proteomes" id="UP001153636">
    <property type="component" value="Chromosome 20"/>
</dbReference>